<dbReference type="Proteomes" id="UP001152799">
    <property type="component" value="Chromosome 2"/>
</dbReference>
<dbReference type="InterPro" id="IPR056378">
    <property type="entry name" value="Let-756-like_FGF"/>
</dbReference>
<dbReference type="Pfam" id="PF00167">
    <property type="entry name" value="FGF"/>
    <property type="match status" value="1"/>
</dbReference>
<dbReference type="OrthoDB" id="5987799at2759"/>
<proteinExistence type="inferred from homology"/>
<dbReference type="Gene3D" id="2.80.10.50">
    <property type="match status" value="1"/>
</dbReference>
<reference evidence="2" key="1">
    <citation type="submission" date="2022-01" db="EMBL/GenBank/DDBJ databases">
        <authorList>
            <person name="King R."/>
        </authorList>
    </citation>
    <scope>NUCLEOTIDE SEQUENCE</scope>
</reference>
<dbReference type="PRINTS" id="PR00262">
    <property type="entry name" value="IL1HBGF"/>
</dbReference>
<dbReference type="EMBL" id="OU892278">
    <property type="protein sequence ID" value="CAG9764349.1"/>
    <property type="molecule type" value="Genomic_DNA"/>
</dbReference>
<protein>
    <recommendedName>
        <fullName evidence="4">Fibroblast growth factor</fullName>
    </recommendedName>
</protein>
<evidence type="ECO:0000256" key="1">
    <source>
        <dbReference type="ARBA" id="ARBA00007936"/>
    </source>
</evidence>
<dbReference type="InterPro" id="IPR002209">
    <property type="entry name" value="Fibroblast_GF_fam"/>
</dbReference>
<name>A0A9N9MIG4_9CUCU</name>
<dbReference type="InterPro" id="IPR008996">
    <property type="entry name" value="IL1/FGF"/>
</dbReference>
<dbReference type="AlphaFoldDB" id="A0A9N9MIG4"/>
<evidence type="ECO:0008006" key="4">
    <source>
        <dbReference type="Google" id="ProtNLM"/>
    </source>
</evidence>
<dbReference type="GO" id="GO:0008083">
    <property type="term" value="F:growth factor activity"/>
    <property type="evidence" value="ECO:0007669"/>
    <property type="project" value="InterPro"/>
</dbReference>
<keyword evidence="3" id="KW-1185">Reference proteome</keyword>
<accession>A0A9N9MIG4</accession>
<comment type="similarity">
    <text evidence="1">Belongs to the heparin-binding growth factors family.</text>
</comment>
<dbReference type="PANTHER" id="PTHR11486">
    <property type="entry name" value="FIBROBLAST GROWTH FACTOR"/>
    <property type="match status" value="1"/>
</dbReference>
<organism evidence="2 3">
    <name type="scientific">Ceutorhynchus assimilis</name>
    <name type="common">cabbage seed weevil</name>
    <dbReference type="NCBI Taxonomy" id="467358"/>
    <lineage>
        <taxon>Eukaryota</taxon>
        <taxon>Metazoa</taxon>
        <taxon>Ecdysozoa</taxon>
        <taxon>Arthropoda</taxon>
        <taxon>Hexapoda</taxon>
        <taxon>Insecta</taxon>
        <taxon>Pterygota</taxon>
        <taxon>Neoptera</taxon>
        <taxon>Endopterygota</taxon>
        <taxon>Coleoptera</taxon>
        <taxon>Polyphaga</taxon>
        <taxon>Cucujiformia</taxon>
        <taxon>Curculionidae</taxon>
        <taxon>Ceutorhynchinae</taxon>
        <taxon>Ceutorhynchus</taxon>
    </lineage>
</organism>
<sequence length="152" mass="16513">MEDNGTPFGNKLQLYCERGFLLRISDSGVISGTDDNSDPYSGTKANSVIQIQLIISAHLELSSGDEIGTVKIRGIHSGLYVCFGENGKPSAKENPGLPGTTFREDFYGHSYNSYESKDYPGWMLGINKAGQAKNGTKTEAGKKSTKFLPIRL</sequence>
<evidence type="ECO:0000313" key="2">
    <source>
        <dbReference type="EMBL" id="CAG9764349.1"/>
    </source>
</evidence>
<dbReference type="SUPFAM" id="SSF50353">
    <property type="entry name" value="Cytokine"/>
    <property type="match status" value="1"/>
</dbReference>
<evidence type="ECO:0000313" key="3">
    <source>
        <dbReference type="Proteomes" id="UP001152799"/>
    </source>
</evidence>
<dbReference type="CDD" id="cd00058">
    <property type="entry name" value="beta-trefoil_FGF"/>
    <property type="match status" value="1"/>
</dbReference>
<dbReference type="SMART" id="SM00442">
    <property type="entry name" value="FGF"/>
    <property type="match status" value="1"/>
</dbReference>
<gene>
    <name evidence="2" type="ORF">CEUTPL_LOCUS4989</name>
</gene>